<evidence type="ECO:0000313" key="9">
    <source>
        <dbReference type="RefSeq" id="XP_018334733.1"/>
    </source>
</evidence>
<dbReference type="InterPro" id="IPR005804">
    <property type="entry name" value="FA_desaturase_dom"/>
</dbReference>
<evidence type="ECO:0000256" key="4">
    <source>
        <dbReference type="ARBA" id="ARBA00055674"/>
    </source>
</evidence>
<dbReference type="InterPro" id="IPR001199">
    <property type="entry name" value="Cyt_B5-like_heme/steroid-bd"/>
</dbReference>
<dbReference type="FunFam" id="3.10.120.10:FF:000020">
    <property type="entry name" value="Cytochrome b5-related protein"/>
    <property type="match status" value="1"/>
</dbReference>
<dbReference type="InterPro" id="IPR036400">
    <property type="entry name" value="Cyt_B5-like_heme/steroid_sf"/>
</dbReference>
<keyword evidence="6" id="KW-0472">Membrane</keyword>
<feature type="transmembrane region" description="Helical" evidence="6">
    <location>
        <begin position="246"/>
        <end position="274"/>
    </location>
</feature>
<dbReference type="AlphaFoldDB" id="A0A1W4XQG1"/>
<keyword evidence="3 6" id="KW-0408">Iron</keyword>
<feature type="transmembrane region" description="Helical" evidence="6">
    <location>
        <begin position="142"/>
        <end position="158"/>
    </location>
</feature>
<keyword evidence="6" id="KW-0812">Transmembrane</keyword>
<gene>
    <name evidence="9" type="primary">LOC108743649</name>
</gene>
<evidence type="ECO:0000256" key="5">
    <source>
        <dbReference type="ARBA" id="ARBA00073492"/>
    </source>
</evidence>
<name>A0A1W4XQG1_AGRPL</name>
<comment type="caution">
    <text evidence="6">Lacks conserved residue(s) required for the propagation of feature annotation.</text>
</comment>
<dbReference type="PROSITE" id="PS50255">
    <property type="entry name" value="CYTOCHROME_B5_2"/>
    <property type="match status" value="1"/>
</dbReference>
<dbReference type="FunCoup" id="A0A1W4XQG1">
    <property type="interactions" value="575"/>
</dbReference>
<feature type="transmembrane region" description="Helical" evidence="6">
    <location>
        <begin position="280"/>
        <end position="297"/>
    </location>
</feature>
<dbReference type="PANTHER" id="PTHR16740:SF1">
    <property type="entry name" value="CYTOCHROME B5-RELATED PROTEIN-RELATED"/>
    <property type="match status" value="1"/>
</dbReference>
<dbReference type="SUPFAM" id="SSF55856">
    <property type="entry name" value="Cytochrome b5-like heme/steroid binding domain"/>
    <property type="match status" value="1"/>
</dbReference>
<dbReference type="InterPro" id="IPR018506">
    <property type="entry name" value="Cyt_B5_heme-BS"/>
</dbReference>
<dbReference type="Proteomes" id="UP000192223">
    <property type="component" value="Unplaced"/>
</dbReference>
<proteinExistence type="inferred from homology"/>
<dbReference type="PANTHER" id="PTHR16740">
    <property type="entry name" value="CYTOCHROME B5-RELATED PROTEIN-RELATED"/>
    <property type="match status" value="1"/>
</dbReference>
<protein>
    <recommendedName>
        <fullName evidence="5">Cytochrome b5-related protein</fullName>
    </recommendedName>
</protein>
<accession>A0A1W4XQG1</accession>
<dbReference type="OrthoDB" id="260519at2759"/>
<comment type="similarity">
    <text evidence="6">Belongs to the cytochrome b5 family.</text>
</comment>
<dbReference type="STRING" id="224129.A0A1W4XQG1"/>
<keyword evidence="6" id="KW-1133">Transmembrane helix</keyword>
<feature type="transmembrane region" description="Helical" evidence="6">
    <location>
        <begin position="309"/>
        <end position="328"/>
    </location>
</feature>
<evidence type="ECO:0000256" key="1">
    <source>
        <dbReference type="ARBA" id="ARBA00022617"/>
    </source>
</evidence>
<keyword evidence="1 6" id="KW-0349">Heme</keyword>
<reference evidence="9" key="1">
    <citation type="submission" date="2025-08" db="UniProtKB">
        <authorList>
            <consortium name="RefSeq"/>
        </authorList>
    </citation>
    <scope>IDENTIFICATION</scope>
    <source>
        <tissue evidence="9">Entire body</tissue>
    </source>
</reference>
<feature type="transmembrane region" description="Helical" evidence="6">
    <location>
        <begin position="164"/>
        <end position="185"/>
    </location>
</feature>
<feature type="domain" description="Cytochrome b5 heme-binding" evidence="7">
    <location>
        <begin position="16"/>
        <end position="97"/>
    </location>
</feature>
<dbReference type="GO" id="GO:0046872">
    <property type="term" value="F:metal ion binding"/>
    <property type="evidence" value="ECO:0007669"/>
    <property type="project" value="UniProtKB-UniRule"/>
</dbReference>
<dbReference type="Pfam" id="PF00487">
    <property type="entry name" value="FA_desaturase"/>
    <property type="match status" value="1"/>
</dbReference>
<keyword evidence="2 6" id="KW-0479">Metal-binding</keyword>
<dbReference type="GeneID" id="108743649"/>
<sequence length="445" mass="52512">MAPKAQNIPLQSTLGMKYPTYRDLRLKNTDIWLEGKRIDDGAEGLWRIHDDLYDLNDFIDKHPGGAFWLKMTKGTDITEAFEVHHISDSPEKLLPKYWKRKAKTSRNSPFSFKDDGFYRTLKRKVRPLLKDLPKRDSRWSNFYSDIMAFGLFLFGVLATRYIDFYFATICGILMALVTIAGHNYMHRKDNWRMYYPDLSLLQSREFRMFHIFSHHLYTNTIADLEISLHEPIMEFLPKRKSFVHRYLSIIYAPFYWLTLNHIGVIKRILIFLVLKRTSHFGFHDLVSFFPLLVMYVLGEQPFWIAFKMWFTATLVASLYFNLIGFTAAHHHPKIFHDGDKPRPEIPFDWGLGQLDAVMDRFEIDGSHFLILTNFGNHALHHFFPTLDHGQLKYLEPVFQETLKEFNIELRKTTIPTLMLGMFKQITNADPNSDPPELYLKSQKRN</sequence>
<dbReference type="PROSITE" id="PS00191">
    <property type="entry name" value="CYTOCHROME_B5_1"/>
    <property type="match status" value="1"/>
</dbReference>
<comment type="function">
    <text evidence="4">May play a role in muscle cell metabolism.</text>
</comment>
<evidence type="ECO:0000256" key="2">
    <source>
        <dbReference type="ARBA" id="ARBA00022723"/>
    </source>
</evidence>
<dbReference type="Gene3D" id="3.10.120.10">
    <property type="entry name" value="Cytochrome b5-like heme/steroid binding domain"/>
    <property type="match status" value="1"/>
</dbReference>
<dbReference type="GO" id="GO:0006629">
    <property type="term" value="P:lipid metabolic process"/>
    <property type="evidence" value="ECO:0007669"/>
    <property type="project" value="InterPro"/>
</dbReference>
<dbReference type="GO" id="GO:0020037">
    <property type="term" value="F:heme binding"/>
    <property type="evidence" value="ECO:0007669"/>
    <property type="project" value="UniProtKB-UniRule"/>
</dbReference>
<dbReference type="RefSeq" id="XP_018334733.1">
    <property type="nucleotide sequence ID" value="XM_018479231.2"/>
</dbReference>
<evidence type="ECO:0000256" key="6">
    <source>
        <dbReference type="RuleBase" id="RU362121"/>
    </source>
</evidence>
<dbReference type="Pfam" id="PF00173">
    <property type="entry name" value="Cyt-b5"/>
    <property type="match status" value="1"/>
</dbReference>
<evidence type="ECO:0000259" key="7">
    <source>
        <dbReference type="PROSITE" id="PS50255"/>
    </source>
</evidence>
<organism evidence="8 9">
    <name type="scientific">Agrilus planipennis</name>
    <name type="common">Emerald ash borer</name>
    <name type="synonym">Agrilus marcopoli</name>
    <dbReference type="NCBI Taxonomy" id="224129"/>
    <lineage>
        <taxon>Eukaryota</taxon>
        <taxon>Metazoa</taxon>
        <taxon>Ecdysozoa</taxon>
        <taxon>Arthropoda</taxon>
        <taxon>Hexapoda</taxon>
        <taxon>Insecta</taxon>
        <taxon>Pterygota</taxon>
        <taxon>Neoptera</taxon>
        <taxon>Endopterygota</taxon>
        <taxon>Coleoptera</taxon>
        <taxon>Polyphaga</taxon>
        <taxon>Elateriformia</taxon>
        <taxon>Buprestoidea</taxon>
        <taxon>Buprestidae</taxon>
        <taxon>Agrilinae</taxon>
        <taxon>Agrilus</taxon>
    </lineage>
</organism>
<evidence type="ECO:0000313" key="8">
    <source>
        <dbReference type="Proteomes" id="UP000192223"/>
    </source>
</evidence>
<dbReference type="InterPro" id="IPR053100">
    <property type="entry name" value="Cytochrome_b5-related"/>
</dbReference>
<dbReference type="KEGG" id="apln:108743649"/>
<dbReference type="InParanoid" id="A0A1W4XQG1"/>
<evidence type="ECO:0000256" key="3">
    <source>
        <dbReference type="ARBA" id="ARBA00023004"/>
    </source>
</evidence>
<keyword evidence="8" id="KW-1185">Reference proteome</keyword>